<keyword evidence="3" id="KW-1185">Reference proteome</keyword>
<feature type="region of interest" description="Disordered" evidence="1">
    <location>
        <begin position="1"/>
        <end position="24"/>
    </location>
</feature>
<dbReference type="Proteomes" id="UP000663942">
    <property type="component" value="Chromosome"/>
</dbReference>
<protein>
    <recommendedName>
        <fullName evidence="4">XRE family transcriptional regulator</fullName>
    </recommendedName>
</protein>
<reference evidence="2 3" key="1">
    <citation type="submission" date="2020-09" db="EMBL/GenBank/DDBJ databases">
        <title>Brevundimonas sp. LVF1 isolated from an oligotrophic pond in Goettingen, Germany.</title>
        <authorList>
            <person name="Friedrich I."/>
            <person name="Klassen A."/>
            <person name="Neubauer H."/>
            <person name="Schneider D."/>
            <person name="Hertel R."/>
            <person name="Daniel R."/>
        </authorList>
    </citation>
    <scope>NUCLEOTIDE SEQUENCE [LARGE SCALE GENOMIC DNA]</scope>
    <source>
        <strain evidence="2 3">LVF1</strain>
    </source>
</reference>
<sequence length="126" mass="13930">MSSTQNDRKLRSNNGRSILPPPASDHVDRFAEAVAGALRREFGAVPGSVKQVVRITGANERAVRNWFEARNAPSGENLVILMGRSDEVLETILQLAGRQELVTARRLSGARDKLHEMLKLIEDLQS</sequence>
<organism evidence="2 3">
    <name type="scientific">Brevundimonas pondensis</name>
    <dbReference type="NCBI Taxonomy" id="2774189"/>
    <lineage>
        <taxon>Bacteria</taxon>
        <taxon>Pseudomonadati</taxon>
        <taxon>Pseudomonadota</taxon>
        <taxon>Alphaproteobacteria</taxon>
        <taxon>Caulobacterales</taxon>
        <taxon>Caulobacteraceae</taxon>
        <taxon>Brevundimonas</taxon>
    </lineage>
</organism>
<evidence type="ECO:0008006" key="4">
    <source>
        <dbReference type="Google" id="ProtNLM"/>
    </source>
</evidence>
<name>A0ABX7SQA3_9CAUL</name>
<evidence type="ECO:0000256" key="1">
    <source>
        <dbReference type="SAM" id="MobiDB-lite"/>
    </source>
</evidence>
<feature type="compositionally biased region" description="Basic and acidic residues" evidence="1">
    <location>
        <begin position="1"/>
        <end position="10"/>
    </location>
</feature>
<evidence type="ECO:0000313" key="3">
    <source>
        <dbReference type="Proteomes" id="UP000663942"/>
    </source>
</evidence>
<accession>A0ABX7SQA3</accession>
<evidence type="ECO:0000313" key="2">
    <source>
        <dbReference type="EMBL" id="QTC89183.1"/>
    </source>
</evidence>
<gene>
    <name evidence="2" type="ORF">IFE19_07610</name>
</gene>
<dbReference type="RefSeq" id="WP_207826932.1">
    <property type="nucleotide sequence ID" value="NZ_CP062006.1"/>
</dbReference>
<dbReference type="EMBL" id="CP062006">
    <property type="protein sequence ID" value="QTC89183.1"/>
    <property type="molecule type" value="Genomic_DNA"/>
</dbReference>
<proteinExistence type="predicted"/>